<feature type="domain" description="WWE" evidence="14">
    <location>
        <begin position="112"/>
        <end position="189"/>
    </location>
</feature>
<dbReference type="SMART" id="SM00678">
    <property type="entry name" value="WWE"/>
    <property type="match status" value="1"/>
</dbReference>
<dbReference type="InterPro" id="IPR013083">
    <property type="entry name" value="Znf_RING/FYVE/PHD"/>
</dbReference>
<name>A0ABY7FSC4_MYAAR</name>
<keyword evidence="7 10" id="KW-0863">Zinc-finger</keyword>
<evidence type="ECO:0000256" key="7">
    <source>
        <dbReference type="ARBA" id="ARBA00022771"/>
    </source>
</evidence>
<keyword evidence="3 11" id="KW-0963">Cytoplasm</keyword>
<protein>
    <recommendedName>
        <fullName evidence="11">E3 ubiquitin-protein ligase</fullName>
        <ecNumber evidence="11">2.3.2.27</ecNumber>
    </recommendedName>
</protein>
<comment type="function">
    <text evidence="11">E3 ubiquitin-protein ligase that specifically binds poly-ADP-ribosylated proteins and mediates their ubiquitination and subsequent degradation.</text>
</comment>
<evidence type="ECO:0000256" key="6">
    <source>
        <dbReference type="ARBA" id="ARBA00022723"/>
    </source>
</evidence>
<dbReference type="EMBL" id="CP111024">
    <property type="protein sequence ID" value="WAR24179.1"/>
    <property type="molecule type" value="Genomic_DNA"/>
</dbReference>
<dbReference type="SMART" id="SM00184">
    <property type="entry name" value="RING"/>
    <property type="match status" value="1"/>
</dbReference>
<evidence type="ECO:0000256" key="8">
    <source>
        <dbReference type="ARBA" id="ARBA00022786"/>
    </source>
</evidence>
<evidence type="ECO:0000313" key="16">
    <source>
        <dbReference type="Proteomes" id="UP001164746"/>
    </source>
</evidence>
<dbReference type="PROSITE" id="PS00518">
    <property type="entry name" value="ZF_RING_1"/>
    <property type="match status" value="1"/>
</dbReference>
<dbReference type="SUPFAM" id="SSF57850">
    <property type="entry name" value="RING/U-box"/>
    <property type="match status" value="1"/>
</dbReference>
<dbReference type="Gene3D" id="3.30.40.10">
    <property type="entry name" value="Zinc/RING finger domain, C3HC4 (zinc finger)"/>
    <property type="match status" value="1"/>
</dbReference>
<accession>A0ABY7FSC4</accession>
<dbReference type="InterPro" id="IPR033509">
    <property type="entry name" value="RNF146"/>
</dbReference>
<comment type="domain">
    <text evidence="11">The WWE domain mediates non-covalent poly(ADP-ribose)-binding.</text>
</comment>
<feature type="compositionally biased region" description="Low complexity" evidence="12">
    <location>
        <begin position="1"/>
        <end position="17"/>
    </location>
</feature>
<feature type="region of interest" description="Disordered" evidence="12">
    <location>
        <begin position="204"/>
        <end position="288"/>
    </location>
</feature>
<evidence type="ECO:0000256" key="4">
    <source>
        <dbReference type="ARBA" id="ARBA00022679"/>
    </source>
</evidence>
<comment type="pathway">
    <text evidence="11">Protein modification; protein ubiquitination.</text>
</comment>
<keyword evidence="16" id="KW-1185">Reference proteome</keyword>
<organism evidence="15 16">
    <name type="scientific">Mya arenaria</name>
    <name type="common">Soft-shell clam</name>
    <dbReference type="NCBI Taxonomy" id="6604"/>
    <lineage>
        <taxon>Eukaryota</taxon>
        <taxon>Metazoa</taxon>
        <taxon>Spiralia</taxon>
        <taxon>Lophotrochozoa</taxon>
        <taxon>Mollusca</taxon>
        <taxon>Bivalvia</taxon>
        <taxon>Autobranchia</taxon>
        <taxon>Heteroconchia</taxon>
        <taxon>Euheterodonta</taxon>
        <taxon>Imparidentia</taxon>
        <taxon>Neoheterodontei</taxon>
        <taxon>Myida</taxon>
        <taxon>Myoidea</taxon>
        <taxon>Myidae</taxon>
        <taxon>Mya</taxon>
    </lineage>
</organism>
<dbReference type="Pfam" id="PF02825">
    <property type="entry name" value="WWE"/>
    <property type="match status" value="1"/>
</dbReference>
<keyword evidence="4 11" id="KW-0808">Transferase</keyword>
<dbReference type="InterPro" id="IPR004170">
    <property type="entry name" value="WWE_dom"/>
</dbReference>
<dbReference type="PROSITE" id="PS50918">
    <property type="entry name" value="WWE"/>
    <property type="match status" value="1"/>
</dbReference>
<keyword evidence="8 11" id="KW-0833">Ubl conjugation pathway</keyword>
<evidence type="ECO:0000256" key="3">
    <source>
        <dbReference type="ARBA" id="ARBA00022490"/>
    </source>
</evidence>
<reference evidence="15" key="1">
    <citation type="submission" date="2022-11" db="EMBL/GenBank/DDBJ databases">
        <title>Centuries of genome instability and evolution in soft-shell clam transmissible cancer (bioRxiv).</title>
        <authorList>
            <person name="Hart S.F.M."/>
            <person name="Yonemitsu M.A."/>
            <person name="Giersch R.M."/>
            <person name="Beal B.F."/>
            <person name="Arriagada G."/>
            <person name="Davis B.W."/>
            <person name="Ostrander E.A."/>
            <person name="Goff S.P."/>
            <person name="Metzger M.J."/>
        </authorList>
    </citation>
    <scope>NUCLEOTIDE SEQUENCE</scope>
    <source>
        <strain evidence="15">MELC-2E11</strain>
        <tissue evidence="15">Siphon/mantle</tissue>
    </source>
</reference>
<keyword evidence="9 11" id="KW-0862">Zinc</keyword>
<dbReference type="InterPro" id="IPR001841">
    <property type="entry name" value="Znf_RING"/>
</dbReference>
<gene>
    <name evidence="15" type="ORF">MAR_037848</name>
</gene>
<keyword evidence="6 11" id="KW-0479">Metal-binding</keyword>
<dbReference type="Pfam" id="PF00097">
    <property type="entry name" value="zf-C3HC4"/>
    <property type="match status" value="1"/>
</dbReference>
<dbReference type="Proteomes" id="UP001164746">
    <property type="component" value="Chromosome 13"/>
</dbReference>
<feature type="compositionally biased region" description="Low complexity" evidence="12">
    <location>
        <begin position="304"/>
        <end position="315"/>
    </location>
</feature>
<keyword evidence="5" id="KW-0879">Wnt signaling pathway</keyword>
<evidence type="ECO:0000256" key="2">
    <source>
        <dbReference type="ARBA" id="ARBA00004514"/>
    </source>
</evidence>
<proteinExistence type="predicted"/>
<sequence length="443" mass="48996">MDSQMNNANNSADANVAPSQHTDDDAEDDSKPVRKVTRKEPLPADVLGEASPQFECPVCLQCASFRVQLPCKHIFCFLCVKGFANRNKRCALCRQDIPSDFFKDPKLVCEDEIKEKSMYIFDEGYQWFYEGRNGWWQYDDKTSGELEVRYKKGDKKFELLIAGFLYVVDLESMRQVRRNDHTRRRRIRRDLRSIPDIKGIAGLKYLEDQTSRPGGDGDDTADGNTAGLATSPGSRNPGPSSQSSQQMMLPSDGASGQSYDNYLTPSAPNNTPQTPMTPADSQPSSLMGSTEDLTVHLQNLNMNSDPSSRASPSSDAQDHFSQSIPDPSLPYGDQSLNASSRSVSDTSASTASQPGSGHNGQRLLYYRRAYPGDQETNVDDDDDNDGTPVDPRYVEEGAEGGQYKDDDDDNGDEHLSHERVADPSDSDNDCDETARPGSMVTYV</sequence>
<evidence type="ECO:0000313" key="15">
    <source>
        <dbReference type="EMBL" id="WAR24179.1"/>
    </source>
</evidence>
<dbReference type="InterPro" id="IPR018123">
    <property type="entry name" value="WWE-dom_subgr"/>
</dbReference>
<comment type="subcellular location">
    <subcellularLocation>
        <location evidence="2 11">Cytoplasm</location>
        <location evidence="2 11">Cytosol</location>
    </subcellularLocation>
</comment>
<feature type="compositionally biased region" description="Low complexity" evidence="12">
    <location>
        <begin position="338"/>
        <end position="352"/>
    </location>
</feature>
<dbReference type="EC" id="2.3.2.27" evidence="11"/>
<feature type="region of interest" description="Disordered" evidence="12">
    <location>
        <begin position="1"/>
        <end position="39"/>
    </location>
</feature>
<feature type="compositionally biased region" description="Polar residues" evidence="12">
    <location>
        <begin position="254"/>
        <end position="288"/>
    </location>
</feature>
<dbReference type="Gene3D" id="3.30.720.50">
    <property type="match status" value="1"/>
</dbReference>
<dbReference type="PROSITE" id="PS50089">
    <property type="entry name" value="ZF_RING_2"/>
    <property type="match status" value="1"/>
</dbReference>
<evidence type="ECO:0000256" key="5">
    <source>
        <dbReference type="ARBA" id="ARBA00022687"/>
    </source>
</evidence>
<dbReference type="CDD" id="cd16546">
    <property type="entry name" value="RING-HC_RNF146"/>
    <property type="match status" value="1"/>
</dbReference>
<dbReference type="PANTHER" id="PTHR13417">
    <property type="entry name" value="E3 UBIQUITIN-PROTEIN LIGASE RNF146"/>
    <property type="match status" value="1"/>
</dbReference>
<feature type="compositionally biased region" description="Acidic residues" evidence="12">
    <location>
        <begin position="376"/>
        <end position="385"/>
    </location>
</feature>
<dbReference type="InterPro" id="IPR037197">
    <property type="entry name" value="WWE_dom_sf"/>
</dbReference>
<dbReference type="InterPro" id="IPR018957">
    <property type="entry name" value="Znf_C3HC4_RING-type"/>
</dbReference>
<comment type="catalytic activity">
    <reaction evidence="1 11">
        <text>S-ubiquitinyl-[E2 ubiquitin-conjugating enzyme]-L-cysteine + [acceptor protein]-L-lysine = [E2 ubiquitin-conjugating enzyme]-L-cysteine + N(6)-ubiquitinyl-[acceptor protein]-L-lysine.</text>
        <dbReference type="EC" id="2.3.2.27"/>
    </reaction>
</comment>
<evidence type="ECO:0000256" key="11">
    <source>
        <dbReference type="RuleBase" id="RU367115"/>
    </source>
</evidence>
<evidence type="ECO:0000259" key="14">
    <source>
        <dbReference type="PROSITE" id="PS50918"/>
    </source>
</evidence>
<dbReference type="SUPFAM" id="SSF117839">
    <property type="entry name" value="WWE domain"/>
    <property type="match status" value="1"/>
</dbReference>
<dbReference type="PANTHER" id="PTHR13417:SF2">
    <property type="entry name" value="E3 UBIQUITIN-PROTEIN LIGASE RNF146"/>
    <property type="match status" value="1"/>
</dbReference>
<feature type="domain" description="RING-type" evidence="13">
    <location>
        <begin position="56"/>
        <end position="94"/>
    </location>
</feature>
<evidence type="ECO:0000256" key="10">
    <source>
        <dbReference type="PROSITE-ProRule" id="PRU00175"/>
    </source>
</evidence>
<evidence type="ECO:0000256" key="9">
    <source>
        <dbReference type="ARBA" id="ARBA00022833"/>
    </source>
</evidence>
<feature type="region of interest" description="Disordered" evidence="12">
    <location>
        <begin position="301"/>
        <end position="443"/>
    </location>
</feature>
<dbReference type="InterPro" id="IPR044110">
    <property type="entry name" value="RING-HC_RNF146"/>
</dbReference>
<comment type="PTM">
    <text evidence="11">Ubiquitinated; autoubiquitinated.</text>
</comment>
<evidence type="ECO:0000256" key="1">
    <source>
        <dbReference type="ARBA" id="ARBA00000900"/>
    </source>
</evidence>
<feature type="compositionally biased region" description="Low complexity" evidence="12">
    <location>
        <begin position="222"/>
        <end position="251"/>
    </location>
</feature>
<evidence type="ECO:0000259" key="13">
    <source>
        <dbReference type="PROSITE" id="PS50089"/>
    </source>
</evidence>
<dbReference type="InterPro" id="IPR017907">
    <property type="entry name" value="Znf_RING_CS"/>
</dbReference>
<evidence type="ECO:0000256" key="12">
    <source>
        <dbReference type="SAM" id="MobiDB-lite"/>
    </source>
</evidence>
<feature type="compositionally biased region" description="Basic and acidic residues" evidence="12">
    <location>
        <begin position="412"/>
        <end position="422"/>
    </location>
</feature>